<evidence type="ECO:0000313" key="6">
    <source>
        <dbReference type="EMBL" id="KAF4629866.1"/>
    </source>
</evidence>
<feature type="binding site" evidence="3">
    <location>
        <position position="332"/>
    </location>
    <ligand>
        <name>Mn(2+)</name>
        <dbReference type="ChEBI" id="CHEBI:29035"/>
        <label>2</label>
    </ligand>
</feature>
<proteinExistence type="predicted"/>
<evidence type="ECO:0000256" key="1">
    <source>
        <dbReference type="ARBA" id="ARBA00022723"/>
    </source>
</evidence>
<keyword evidence="1 3" id="KW-0479">Metal-binding</keyword>
<dbReference type="InterPro" id="IPR014710">
    <property type="entry name" value="RmlC-like_jellyroll"/>
</dbReference>
<dbReference type="EMBL" id="JAAMPI010000617">
    <property type="protein sequence ID" value="KAF4629866.1"/>
    <property type="molecule type" value="Genomic_DNA"/>
</dbReference>
<dbReference type="OrthoDB" id="10263073at2759"/>
<sequence length="397" mass="42676">MRASFLQALALWVSVALVVSGDETSAGDRKRTTKHLRPVREKRDLEPIVGTKGAEILGGSNQQIAKQNPDALQPPPTDAGTGVPNLKWSFSLSNMLLSNGGFVREQNEWGIVTNGSVLVSVVTSSGKNQLFKADTGDIWYFPKGQGHAIQGLSDGGAEYLLVFDQGDFNAVGTTFNIDDWITHTPPEVLMKNFGLPNSSTPPFSTTPTSAGSIIPGTVGNGTLPKAMSGELTGSSSYYFASSTKNFTKAPGGGGQYLTVDSTNFPIVKSLAANIVEIDVGGMRELHWHPSGAEWLYFIEGQARGTVWLGSGQARTFDFTIGDTAVFPDNSGHYIENTSPTQKLCYLEIFKSDVVEDISLAQWMALTQPDIVAQLLNISVDAVKALKKEKQVIVKNTN</sequence>
<dbReference type="Pfam" id="PF00190">
    <property type="entry name" value="Cupin_1"/>
    <property type="match status" value="2"/>
</dbReference>
<dbReference type="Gene3D" id="2.60.120.10">
    <property type="entry name" value="Jelly Rolls"/>
    <property type="match status" value="3"/>
</dbReference>
<feature type="chain" id="PRO_5034840423" description="Cupin type-1 domain-containing protein" evidence="4">
    <location>
        <begin position="22"/>
        <end position="397"/>
    </location>
</feature>
<evidence type="ECO:0000259" key="5">
    <source>
        <dbReference type="SMART" id="SM00835"/>
    </source>
</evidence>
<dbReference type="AlphaFoldDB" id="A0A8H4RIF8"/>
<protein>
    <recommendedName>
        <fullName evidence="5">Cupin type-1 domain-containing protein</fullName>
    </recommendedName>
</protein>
<reference evidence="6 7" key="1">
    <citation type="submission" date="2020-03" db="EMBL/GenBank/DDBJ databases">
        <title>Draft Genome Sequence of Cudoniella acicularis.</title>
        <authorList>
            <person name="Buettner E."/>
            <person name="Kellner H."/>
        </authorList>
    </citation>
    <scope>NUCLEOTIDE SEQUENCE [LARGE SCALE GENOMIC DNA]</scope>
    <source>
        <strain evidence="6 7">DSM 108380</strain>
    </source>
</reference>
<feature type="binding site" evidence="3">
    <location>
        <position position="293"/>
    </location>
    <ligand>
        <name>Mn(2+)</name>
        <dbReference type="ChEBI" id="CHEBI:29035"/>
        <label>2</label>
    </ligand>
</feature>
<dbReference type="SMART" id="SM00835">
    <property type="entry name" value="Cupin_1"/>
    <property type="match status" value="2"/>
</dbReference>
<feature type="active site" description="Proton donor" evidence="2">
    <location>
        <position position="347"/>
    </location>
</feature>
<organism evidence="6 7">
    <name type="scientific">Cudoniella acicularis</name>
    <dbReference type="NCBI Taxonomy" id="354080"/>
    <lineage>
        <taxon>Eukaryota</taxon>
        <taxon>Fungi</taxon>
        <taxon>Dikarya</taxon>
        <taxon>Ascomycota</taxon>
        <taxon>Pezizomycotina</taxon>
        <taxon>Leotiomycetes</taxon>
        <taxon>Helotiales</taxon>
        <taxon>Tricladiaceae</taxon>
        <taxon>Cudoniella</taxon>
    </lineage>
</organism>
<dbReference type="Proteomes" id="UP000566819">
    <property type="component" value="Unassembled WGS sequence"/>
</dbReference>
<dbReference type="CDD" id="cd20305">
    <property type="entry name" value="cupin_OxDC_C"/>
    <property type="match status" value="1"/>
</dbReference>
<dbReference type="NCBIfam" id="TIGR03404">
    <property type="entry name" value="bicupin_oxalic"/>
    <property type="match status" value="1"/>
</dbReference>
<comment type="caution">
    <text evidence="6">The sequence shown here is derived from an EMBL/GenBank/DDBJ whole genome shotgun (WGS) entry which is preliminary data.</text>
</comment>
<dbReference type="GO" id="GO:0046872">
    <property type="term" value="F:metal ion binding"/>
    <property type="evidence" value="ECO:0007669"/>
    <property type="project" value="UniProtKB-KW"/>
</dbReference>
<feature type="domain" description="Cupin type-1" evidence="5">
    <location>
        <begin position="244"/>
        <end position="383"/>
    </location>
</feature>
<feature type="binding site" evidence="3">
    <location>
        <position position="108"/>
    </location>
    <ligand>
        <name>Mn(2+)</name>
        <dbReference type="ChEBI" id="CHEBI:29035"/>
        <label>1</label>
    </ligand>
</feature>
<dbReference type="PANTHER" id="PTHR35848">
    <property type="entry name" value="OXALATE-BINDING PROTEIN"/>
    <property type="match status" value="1"/>
</dbReference>
<gene>
    <name evidence="6" type="ORF">G7Y89_g8275</name>
</gene>
<feature type="binding site" evidence="3">
    <location>
        <position position="286"/>
    </location>
    <ligand>
        <name>Mn(2+)</name>
        <dbReference type="ChEBI" id="CHEBI:29035"/>
        <label>2</label>
    </ligand>
</feature>
<feature type="binding site" evidence="3">
    <location>
        <position position="288"/>
    </location>
    <ligand>
        <name>Mn(2+)</name>
        <dbReference type="ChEBI" id="CHEBI:29035"/>
        <label>2</label>
    </ligand>
</feature>
<dbReference type="GO" id="GO:0033609">
    <property type="term" value="P:oxalate metabolic process"/>
    <property type="evidence" value="ECO:0007669"/>
    <property type="project" value="InterPro"/>
</dbReference>
<name>A0A8H4RIF8_9HELO</name>
<dbReference type="InterPro" id="IPR017774">
    <property type="entry name" value="Bicupin_oxalate_deCO2ase/Oxase"/>
</dbReference>
<feature type="signal peptide" evidence="4">
    <location>
        <begin position="1"/>
        <end position="21"/>
    </location>
</feature>
<keyword evidence="3" id="KW-0464">Manganese</keyword>
<feature type="binding site" evidence="3">
    <location>
        <position position="147"/>
    </location>
    <ligand>
        <name>Mn(2+)</name>
        <dbReference type="ChEBI" id="CHEBI:29035"/>
        <label>1</label>
    </ligand>
</feature>
<feature type="domain" description="Cupin type-1" evidence="5">
    <location>
        <begin position="69"/>
        <end position="201"/>
    </location>
</feature>
<dbReference type="PANTHER" id="PTHR35848:SF9">
    <property type="entry name" value="SLL1358 PROTEIN"/>
    <property type="match status" value="1"/>
</dbReference>
<comment type="cofactor">
    <cofactor evidence="3">
        <name>Mn(2+)</name>
        <dbReference type="ChEBI" id="CHEBI:29035"/>
    </cofactor>
    <text evidence="3">Binds 2 manganese ions per subunit.</text>
</comment>
<keyword evidence="7" id="KW-1185">Reference proteome</keyword>
<dbReference type="InterPro" id="IPR006045">
    <property type="entry name" value="Cupin_1"/>
</dbReference>
<evidence type="ECO:0000256" key="3">
    <source>
        <dbReference type="PIRSR" id="PIRSR617774-2"/>
    </source>
</evidence>
<dbReference type="SUPFAM" id="SSF51182">
    <property type="entry name" value="RmlC-like cupins"/>
    <property type="match status" value="1"/>
</dbReference>
<keyword evidence="4" id="KW-0732">Signal</keyword>
<dbReference type="InterPro" id="IPR051610">
    <property type="entry name" value="GPI/OXD"/>
</dbReference>
<dbReference type="InterPro" id="IPR011051">
    <property type="entry name" value="RmlC_Cupin_sf"/>
</dbReference>
<evidence type="ECO:0000256" key="2">
    <source>
        <dbReference type="PIRSR" id="PIRSR617774-1"/>
    </source>
</evidence>
<evidence type="ECO:0000313" key="7">
    <source>
        <dbReference type="Proteomes" id="UP000566819"/>
    </source>
</evidence>
<accession>A0A8H4RIF8</accession>
<evidence type="ECO:0000256" key="4">
    <source>
        <dbReference type="SAM" id="SignalP"/>
    </source>
</evidence>